<dbReference type="InterPro" id="IPR008949">
    <property type="entry name" value="Isoprenoid_synthase_dom_sf"/>
</dbReference>
<evidence type="ECO:0000256" key="1">
    <source>
        <dbReference type="ARBA" id="ARBA00006333"/>
    </source>
</evidence>
<dbReference type="AlphaFoldDB" id="A0A443S6Y9"/>
<accession>A0A443S6Y9</accession>
<proteinExistence type="inferred from homology"/>
<dbReference type="PANTHER" id="PTHR35201:SF4">
    <property type="entry name" value="BETA-PINACENE SYNTHASE-RELATED"/>
    <property type="match status" value="1"/>
</dbReference>
<dbReference type="EC" id="4.2.3.-" evidence="2"/>
<evidence type="ECO:0000313" key="3">
    <source>
        <dbReference type="EMBL" id="RWS23300.1"/>
    </source>
</evidence>
<keyword evidence="2" id="KW-0460">Magnesium</keyword>
<keyword evidence="2" id="KW-0479">Metal-binding</keyword>
<dbReference type="EMBL" id="NCKV01006726">
    <property type="protein sequence ID" value="RWS23300.1"/>
    <property type="molecule type" value="Genomic_DNA"/>
</dbReference>
<protein>
    <recommendedName>
        <fullName evidence="2">Terpene synthase</fullName>
        <ecNumber evidence="2">4.2.3.-</ecNumber>
    </recommendedName>
</protein>
<dbReference type="SUPFAM" id="SSF48576">
    <property type="entry name" value="Terpenoid synthases"/>
    <property type="match status" value="1"/>
</dbReference>
<organism evidence="3 4">
    <name type="scientific">Leptotrombidium deliense</name>
    <dbReference type="NCBI Taxonomy" id="299467"/>
    <lineage>
        <taxon>Eukaryota</taxon>
        <taxon>Metazoa</taxon>
        <taxon>Ecdysozoa</taxon>
        <taxon>Arthropoda</taxon>
        <taxon>Chelicerata</taxon>
        <taxon>Arachnida</taxon>
        <taxon>Acari</taxon>
        <taxon>Acariformes</taxon>
        <taxon>Trombidiformes</taxon>
        <taxon>Prostigmata</taxon>
        <taxon>Anystina</taxon>
        <taxon>Parasitengona</taxon>
        <taxon>Trombiculoidea</taxon>
        <taxon>Trombiculidae</taxon>
        <taxon>Leptotrombidium</taxon>
    </lineage>
</organism>
<dbReference type="VEuPathDB" id="VectorBase:LDEU008740"/>
<evidence type="ECO:0000256" key="2">
    <source>
        <dbReference type="RuleBase" id="RU366034"/>
    </source>
</evidence>
<dbReference type="SFLD" id="SFLDS00005">
    <property type="entry name" value="Isoprenoid_Synthase_Type_I"/>
    <property type="match status" value="1"/>
</dbReference>
<dbReference type="GO" id="GO:0008299">
    <property type="term" value="P:isoprenoid biosynthetic process"/>
    <property type="evidence" value="ECO:0007669"/>
    <property type="project" value="UniProtKB-ARBA"/>
</dbReference>
<evidence type="ECO:0000313" key="4">
    <source>
        <dbReference type="Proteomes" id="UP000288716"/>
    </source>
</evidence>
<reference evidence="3 4" key="1">
    <citation type="journal article" date="2018" name="Gigascience">
        <title>Genomes of trombidid mites reveal novel predicted allergens and laterally-transferred genes associated with secondary metabolism.</title>
        <authorList>
            <person name="Dong X."/>
            <person name="Chaisiri K."/>
            <person name="Xia D."/>
            <person name="Armstrong S.D."/>
            <person name="Fang Y."/>
            <person name="Donnelly M.J."/>
            <person name="Kadowaki T."/>
            <person name="McGarry J.W."/>
            <person name="Darby A.C."/>
            <person name="Makepeace B.L."/>
        </authorList>
    </citation>
    <scope>NUCLEOTIDE SEQUENCE [LARGE SCALE GENOMIC DNA]</scope>
    <source>
        <strain evidence="3">UoL-UT</strain>
    </source>
</reference>
<sequence length="319" mass="37919">MEFRMYNYPKINLLVASKIHPDYEKINEEVSQWTIQFKLQSSDKKKYKREIFVKLGCMCYPDGDYDRTILISKWIVHTFELDDFIEGNVNCSFFDSLINHGSENNDVITIMDKCFEYEETPLVSSFADLWKQFKSISNKTWQKRFAHNYIWFLKSLSWERNIIETKRIPTLAEYMEYRHYTVGMDFCLNLIEISRNIFIPDSVLANTTLQRLNYLTGNICAFVNDIYSFEKEKRDGQIFNLVIIMKHEYNLGDQEAINKATDLVNDEIKKFLVTQRLMPIFEANVNESVQKYVDSFKTWISGNHDWGFQSGRYKVMFDS</sequence>
<keyword evidence="2" id="KW-0456">Lyase</keyword>
<gene>
    <name evidence="3" type="ORF">B4U80_13410</name>
</gene>
<comment type="cofactor">
    <cofactor evidence="2">
        <name>Mg(2+)</name>
        <dbReference type="ChEBI" id="CHEBI:18420"/>
    </cofactor>
</comment>
<dbReference type="GO" id="GO:0046872">
    <property type="term" value="F:metal ion binding"/>
    <property type="evidence" value="ECO:0007669"/>
    <property type="project" value="UniProtKB-KW"/>
</dbReference>
<dbReference type="Gene3D" id="1.10.600.10">
    <property type="entry name" value="Farnesyl Diphosphate Synthase"/>
    <property type="match status" value="1"/>
</dbReference>
<name>A0A443S6Y9_9ACAR</name>
<comment type="caution">
    <text evidence="3">The sequence shown here is derived from an EMBL/GenBank/DDBJ whole genome shotgun (WGS) entry which is preliminary data.</text>
</comment>
<dbReference type="GO" id="GO:0010333">
    <property type="term" value="F:terpene synthase activity"/>
    <property type="evidence" value="ECO:0007669"/>
    <property type="project" value="InterPro"/>
</dbReference>
<dbReference type="SFLD" id="SFLDG01020">
    <property type="entry name" value="Terpene_Cyclase_Like_2"/>
    <property type="match status" value="1"/>
</dbReference>
<dbReference type="Proteomes" id="UP000288716">
    <property type="component" value="Unassembled WGS sequence"/>
</dbReference>
<keyword evidence="4" id="KW-1185">Reference proteome</keyword>
<dbReference type="Pfam" id="PF19086">
    <property type="entry name" value="Terpene_syn_C_2"/>
    <property type="match status" value="1"/>
</dbReference>
<dbReference type="InterPro" id="IPR034686">
    <property type="entry name" value="Terpene_cyclase-like_2"/>
</dbReference>
<comment type="similarity">
    <text evidence="1 2">Belongs to the terpene synthase family.</text>
</comment>
<dbReference type="PANTHER" id="PTHR35201">
    <property type="entry name" value="TERPENE SYNTHASE"/>
    <property type="match status" value="1"/>
</dbReference>
<dbReference type="OrthoDB" id="2861623at2759"/>